<reference evidence="1" key="1">
    <citation type="submission" date="2014-11" db="EMBL/GenBank/DDBJ databases">
        <authorList>
            <person name="Amaro Gonzalez C."/>
        </authorList>
    </citation>
    <scope>NUCLEOTIDE SEQUENCE</scope>
</reference>
<sequence length="46" mass="5078">MRRLLAIGQKYHVGGCILSIPSPRLIEKMNIPSSLSSCLFFSATLK</sequence>
<name>A0A0E9RQN0_ANGAN</name>
<protein>
    <submittedName>
        <fullName evidence="1">Uncharacterized protein</fullName>
    </submittedName>
</protein>
<dbReference type="AlphaFoldDB" id="A0A0E9RQN0"/>
<reference evidence="1" key="2">
    <citation type="journal article" date="2015" name="Fish Shellfish Immunol.">
        <title>Early steps in the European eel (Anguilla anguilla)-Vibrio vulnificus interaction in the gills: Role of the RtxA13 toxin.</title>
        <authorList>
            <person name="Callol A."/>
            <person name="Pajuelo D."/>
            <person name="Ebbesson L."/>
            <person name="Teles M."/>
            <person name="MacKenzie S."/>
            <person name="Amaro C."/>
        </authorList>
    </citation>
    <scope>NUCLEOTIDE SEQUENCE</scope>
</reference>
<proteinExistence type="predicted"/>
<organism evidence="1">
    <name type="scientific">Anguilla anguilla</name>
    <name type="common">European freshwater eel</name>
    <name type="synonym">Muraena anguilla</name>
    <dbReference type="NCBI Taxonomy" id="7936"/>
    <lineage>
        <taxon>Eukaryota</taxon>
        <taxon>Metazoa</taxon>
        <taxon>Chordata</taxon>
        <taxon>Craniata</taxon>
        <taxon>Vertebrata</taxon>
        <taxon>Euteleostomi</taxon>
        <taxon>Actinopterygii</taxon>
        <taxon>Neopterygii</taxon>
        <taxon>Teleostei</taxon>
        <taxon>Anguilliformes</taxon>
        <taxon>Anguillidae</taxon>
        <taxon>Anguilla</taxon>
    </lineage>
</organism>
<dbReference type="EMBL" id="GBXM01077106">
    <property type="protein sequence ID" value="JAH31471.1"/>
    <property type="molecule type" value="Transcribed_RNA"/>
</dbReference>
<accession>A0A0E9RQN0</accession>
<evidence type="ECO:0000313" key="1">
    <source>
        <dbReference type="EMBL" id="JAH31471.1"/>
    </source>
</evidence>